<dbReference type="SUPFAM" id="SSF54001">
    <property type="entry name" value="Cysteine proteinases"/>
    <property type="match status" value="1"/>
</dbReference>
<sequence length="294" mass="34006">MFTLTQAINYVRNLADNNIGVNFDGWYGWQCWDLVAKVMYEATGKVVNGNAINLPESAEAQGLNVIQEGPGVIAKAGDIFVMDVPGSPYGHTGVVIEDSDGYTLKTIEQNVDGNWDYLENGGPARYRTRSYANMVAFIRPDYATDSENVQRPSGWLEDEKGWWYRNDDGSYPKSKWEKINGSYFRFDDNGYALENTWYQDDEGLWYWLKPGGFMAVGWQLINNKWYFFNNVGEMQTGWIQYFDKWYYCTNENGDMVSKEVRKIGDKFYYFNDKGEMLERAAVYVDENGVIHFEE</sequence>
<dbReference type="Pfam" id="PF01473">
    <property type="entry name" value="Choline_bind_1"/>
    <property type="match status" value="2"/>
</dbReference>
<dbReference type="Pfam" id="PF05257">
    <property type="entry name" value="CHAP"/>
    <property type="match status" value="1"/>
</dbReference>
<dbReference type="InterPro" id="IPR038765">
    <property type="entry name" value="Papain-like_cys_pep_sf"/>
</dbReference>
<evidence type="ECO:0000256" key="3">
    <source>
        <dbReference type="PROSITE-ProRule" id="PRU00591"/>
    </source>
</evidence>
<organism evidence="5">
    <name type="scientific">Siphoviridae sp. ctet217</name>
    <dbReference type="NCBI Taxonomy" id="2826409"/>
    <lineage>
        <taxon>Viruses</taxon>
        <taxon>Duplodnaviria</taxon>
        <taxon>Heunggongvirae</taxon>
        <taxon>Uroviricota</taxon>
        <taxon>Caudoviricetes</taxon>
    </lineage>
</organism>
<reference evidence="5" key="1">
    <citation type="journal article" date="2021" name="Proc. Natl. Acad. Sci. U.S.A.">
        <title>A Catalog of Tens of Thousands of Viruses from Human Metagenomes Reveals Hidden Associations with Chronic Diseases.</title>
        <authorList>
            <person name="Tisza M.J."/>
            <person name="Buck C.B."/>
        </authorList>
    </citation>
    <scope>NUCLEOTIDE SEQUENCE</scope>
    <source>
        <strain evidence="5">Ctet217</strain>
    </source>
</reference>
<dbReference type="GO" id="GO:0001897">
    <property type="term" value="P:symbiont-mediated cytolysis of host cell"/>
    <property type="evidence" value="ECO:0007669"/>
    <property type="project" value="UniProtKB-ARBA"/>
</dbReference>
<keyword evidence="1" id="KW-0929">Antimicrobial</keyword>
<feature type="domain" description="Peptidase C51" evidence="4">
    <location>
        <begin position="6"/>
        <end position="139"/>
    </location>
</feature>
<dbReference type="EMBL" id="BK014887">
    <property type="protein sequence ID" value="DAD80741.1"/>
    <property type="molecule type" value="Genomic_DNA"/>
</dbReference>
<dbReference type="InterPro" id="IPR007921">
    <property type="entry name" value="CHAP_dom"/>
</dbReference>
<evidence type="ECO:0000256" key="1">
    <source>
        <dbReference type="ARBA" id="ARBA00022529"/>
    </source>
</evidence>
<dbReference type="SUPFAM" id="SSF69360">
    <property type="entry name" value="Cell wall binding repeat"/>
    <property type="match status" value="1"/>
</dbReference>
<evidence type="ECO:0000256" key="2">
    <source>
        <dbReference type="ARBA" id="ARBA00022737"/>
    </source>
</evidence>
<accession>A0A8S5MEJ9</accession>
<protein>
    <submittedName>
        <fullName evidence="5">Lysin</fullName>
    </submittedName>
</protein>
<evidence type="ECO:0000313" key="5">
    <source>
        <dbReference type="EMBL" id="DAD80741.1"/>
    </source>
</evidence>
<dbReference type="InterPro" id="IPR018337">
    <property type="entry name" value="Cell_wall/Cho-bd_repeat"/>
</dbReference>
<name>A0A8S5MEJ9_9CAUD</name>
<dbReference type="Gene3D" id="2.20.120.10">
    <property type="entry name" value="Multimodular pneumococcal cell wall endolysin, domain 3"/>
    <property type="match status" value="1"/>
</dbReference>
<dbReference type="PROSITE" id="PS50911">
    <property type="entry name" value="CHAP"/>
    <property type="match status" value="1"/>
</dbReference>
<dbReference type="Gene3D" id="3.90.1720.10">
    <property type="entry name" value="endopeptidase domain like (from Nostoc punctiforme)"/>
    <property type="match status" value="1"/>
</dbReference>
<dbReference type="Gene3D" id="2.10.270.10">
    <property type="entry name" value="Cholin Binding"/>
    <property type="match status" value="1"/>
</dbReference>
<dbReference type="PROSITE" id="PS51170">
    <property type="entry name" value="CW"/>
    <property type="match status" value="1"/>
</dbReference>
<keyword evidence="2" id="KW-0677">Repeat</keyword>
<dbReference type="Pfam" id="PF19127">
    <property type="entry name" value="Choline_bind_3"/>
    <property type="match status" value="1"/>
</dbReference>
<proteinExistence type="predicted"/>
<feature type="repeat" description="Cell wall-binding" evidence="3">
    <location>
        <begin position="215"/>
        <end position="234"/>
    </location>
</feature>
<evidence type="ECO:0000259" key="4">
    <source>
        <dbReference type="PROSITE" id="PS50911"/>
    </source>
</evidence>